<evidence type="ECO:0000313" key="2">
    <source>
        <dbReference type="Proteomes" id="UP000004535"/>
    </source>
</evidence>
<dbReference type="AlphaFoldDB" id="B9BUU3"/>
<reference evidence="1 2" key="1">
    <citation type="journal article" date="2012" name="J. Bacteriol.">
        <title>Draft Genome Sequence Determination for Cystic Fibrosis and Chronic Granulomatous Disease Burkholderia multivorans Isolates.</title>
        <authorList>
            <person name="Varga J.J."/>
            <person name="Losada L."/>
            <person name="Zelazny A.M."/>
            <person name="Brinkac L."/>
            <person name="Harkins D."/>
            <person name="Radune D."/>
            <person name="Hostetler J."/>
            <person name="Sampaio E.P."/>
            <person name="Ronning C.M."/>
            <person name="Nierman W.C."/>
            <person name="Greenberg D.E."/>
            <person name="Holland S.M."/>
            <person name="Goldberg J.B."/>
        </authorList>
    </citation>
    <scope>NUCLEOTIDE SEQUENCE [LARGE SCALE GENOMIC DNA]</scope>
    <source>
        <strain evidence="1 2">CGD2</strain>
    </source>
</reference>
<comment type="caution">
    <text evidence="1">The sequence shown here is derived from an EMBL/GenBank/DDBJ whole genome shotgun (WGS) entry which is preliminary data.</text>
</comment>
<protein>
    <submittedName>
        <fullName evidence="1">Uncharacterized protein</fullName>
    </submittedName>
</protein>
<proteinExistence type="predicted"/>
<sequence length="46" mass="5201">MKRVSVISGLLRKVGGMRSVHAESEPLYRADIGSIRCAIFHRDKLF</sequence>
<evidence type="ECO:0000313" key="1">
    <source>
        <dbReference type="EMBL" id="EEE05590.1"/>
    </source>
</evidence>
<dbReference type="Proteomes" id="UP000004535">
    <property type="component" value="Unassembled WGS sequence"/>
</dbReference>
<name>B9BUU3_9BURK</name>
<gene>
    <name evidence="1" type="ORF">BURMUCGD2_3833</name>
</gene>
<dbReference type="EMBL" id="ACFC01000009">
    <property type="protein sequence ID" value="EEE05590.1"/>
    <property type="molecule type" value="Genomic_DNA"/>
</dbReference>
<accession>B9BUU3</accession>
<organism evidence="1 2">
    <name type="scientific">Burkholderia multivorans CGD2</name>
    <dbReference type="NCBI Taxonomy" id="513052"/>
    <lineage>
        <taxon>Bacteria</taxon>
        <taxon>Pseudomonadati</taxon>
        <taxon>Pseudomonadota</taxon>
        <taxon>Betaproteobacteria</taxon>
        <taxon>Burkholderiales</taxon>
        <taxon>Burkholderiaceae</taxon>
        <taxon>Burkholderia</taxon>
        <taxon>Burkholderia cepacia complex</taxon>
    </lineage>
</organism>